<protein>
    <submittedName>
        <fullName evidence="10">Putative ferric reductase</fullName>
    </submittedName>
</protein>
<organism evidence="10 11">
    <name type="scientific">Thermocatellispora tengchongensis</name>
    <dbReference type="NCBI Taxonomy" id="1073253"/>
    <lineage>
        <taxon>Bacteria</taxon>
        <taxon>Bacillati</taxon>
        <taxon>Actinomycetota</taxon>
        <taxon>Actinomycetes</taxon>
        <taxon>Streptosporangiales</taxon>
        <taxon>Streptosporangiaceae</taxon>
        <taxon>Thermocatellispora</taxon>
    </lineage>
</organism>
<feature type="transmembrane region" description="Helical" evidence="8">
    <location>
        <begin position="176"/>
        <end position="194"/>
    </location>
</feature>
<dbReference type="InterPro" id="IPR017927">
    <property type="entry name" value="FAD-bd_FR_type"/>
</dbReference>
<feature type="domain" description="FAD-binding FR-type" evidence="9">
    <location>
        <begin position="197"/>
        <end position="295"/>
    </location>
</feature>
<keyword evidence="4" id="KW-0001">2Fe-2S</keyword>
<evidence type="ECO:0000256" key="4">
    <source>
        <dbReference type="ARBA" id="ARBA00022714"/>
    </source>
</evidence>
<evidence type="ECO:0000256" key="2">
    <source>
        <dbReference type="ARBA" id="ARBA00004141"/>
    </source>
</evidence>
<keyword evidence="4" id="KW-0408">Iron</keyword>
<evidence type="ECO:0000256" key="8">
    <source>
        <dbReference type="SAM" id="Phobius"/>
    </source>
</evidence>
<dbReference type="InterPro" id="IPR013130">
    <property type="entry name" value="Fe3_Rdtase_TM_dom"/>
</dbReference>
<dbReference type="Proteomes" id="UP000578449">
    <property type="component" value="Unassembled WGS sequence"/>
</dbReference>
<evidence type="ECO:0000256" key="3">
    <source>
        <dbReference type="ARBA" id="ARBA00022692"/>
    </source>
</evidence>
<dbReference type="Pfam" id="PF01794">
    <property type="entry name" value="Ferric_reduct"/>
    <property type="match status" value="1"/>
</dbReference>
<feature type="transmembrane region" description="Helical" evidence="8">
    <location>
        <begin position="113"/>
        <end position="136"/>
    </location>
</feature>
<comment type="subcellular location">
    <subcellularLocation>
        <location evidence="2">Membrane</location>
        <topology evidence="2">Multi-pass membrane protein</topology>
    </subcellularLocation>
</comment>
<evidence type="ECO:0000313" key="11">
    <source>
        <dbReference type="Proteomes" id="UP000578449"/>
    </source>
</evidence>
<dbReference type="PANTHER" id="PTHR47354">
    <property type="entry name" value="NADH OXIDOREDUCTASE HCR"/>
    <property type="match status" value="1"/>
</dbReference>
<dbReference type="Gene3D" id="3.40.50.80">
    <property type="entry name" value="Nucleotide-binding domain of ferredoxin-NADP reductase (FNR) module"/>
    <property type="match status" value="2"/>
</dbReference>
<keyword evidence="5 8" id="KW-1133">Transmembrane helix</keyword>
<dbReference type="RefSeq" id="WP_185050967.1">
    <property type="nucleotide sequence ID" value="NZ_BAABIX010000031.1"/>
</dbReference>
<dbReference type="InterPro" id="IPR017938">
    <property type="entry name" value="Riboflavin_synthase-like_b-brl"/>
</dbReference>
<dbReference type="PANTHER" id="PTHR47354:SF5">
    <property type="entry name" value="PROTEIN RFBI"/>
    <property type="match status" value="1"/>
</dbReference>
<evidence type="ECO:0000256" key="1">
    <source>
        <dbReference type="ARBA" id="ARBA00001974"/>
    </source>
</evidence>
<dbReference type="SUPFAM" id="SSF63380">
    <property type="entry name" value="Riboflavin synthase domain-like"/>
    <property type="match status" value="1"/>
</dbReference>
<dbReference type="AlphaFoldDB" id="A0A840P9F1"/>
<feature type="transmembrane region" description="Helical" evidence="8">
    <location>
        <begin position="148"/>
        <end position="170"/>
    </location>
</feature>
<dbReference type="GO" id="GO:0051537">
    <property type="term" value="F:2 iron, 2 sulfur cluster binding"/>
    <property type="evidence" value="ECO:0007669"/>
    <property type="project" value="UniProtKB-KW"/>
</dbReference>
<dbReference type="Pfam" id="PF00970">
    <property type="entry name" value="FAD_binding_6"/>
    <property type="match status" value="1"/>
</dbReference>
<comment type="cofactor">
    <cofactor evidence="1">
        <name>FAD</name>
        <dbReference type="ChEBI" id="CHEBI:57692"/>
    </cofactor>
</comment>
<keyword evidence="4" id="KW-0479">Metal-binding</keyword>
<gene>
    <name evidence="10" type="ORF">HNP84_003786</name>
</gene>
<sequence>MTVRTILFAIGVSALPFCVPLLGLTRQGGGVGVVAGVAGLLGALAMWWQVLLGARQVAARLSRDRGAVVALHRWLGGCGAFLVLVHPLLELVADRQDALYLVRIDFTWVESAYISLGRIALGLFLALWLTSTLLRAAVRHRVWRHTHYVSYPLVALVFLHADGVGSSLSGLPWLRAYWLALAWSFALVVAWRLAAPLWSRRYRLTGAERISPTVTRYTLEPVGRPLRPARPGQFCHLRAGTWARSRPFSVVRADPGTGVLEFAVKDAGPVTRRLRALPVGALLRLDGPYGAFTSQAQGGDAPAVLIAGGVGVTPFVELVRRRGRAVRLYHAVRAPEEAVFAEELAHRLGERYAPLPRPAPVHDGARYFVSGSPRFVAEVRADLRRRGVPRDRLFTEGFEW</sequence>
<feature type="transmembrane region" description="Helical" evidence="8">
    <location>
        <begin position="74"/>
        <end position="93"/>
    </location>
</feature>
<accession>A0A840P9F1</accession>
<dbReference type="InterPro" id="IPR039261">
    <property type="entry name" value="FNR_nucleotide-bd"/>
</dbReference>
<dbReference type="Gene3D" id="2.40.30.10">
    <property type="entry name" value="Translation factors"/>
    <property type="match status" value="1"/>
</dbReference>
<evidence type="ECO:0000256" key="6">
    <source>
        <dbReference type="ARBA" id="ARBA00023014"/>
    </source>
</evidence>
<evidence type="ECO:0000259" key="9">
    <source>
        <dbReference type="PROSITE" id="PS51384"/>
    </source>
</evidence>
<reference evidence="10 11" key="1">
    <citation type="submission" date="2020-08" db="EMBL/GenBank/DDBJ databases">
        <title>Genomic Encyclopedia of Type Strains, Phase IV (KMG-IV): sequencing the most valuable type-strain genomes for metagenomic binning, comparative biology and taxonomic classification.</title>
        <authorList>
            <person name="Goeker M."/>
        </authorList>
    </citation>
    <scope>NUCLEOTIDE SEQUENCE [LARGE SCALE GENOMIC DNA]</scope>
    <source>
        <strain evidence="10 11">DSM 45615</strain>
    </source>
</reference>
<evidence type="ECO:0000313" key="10">
    <source>
        <dbReference type="EMBL" id="MBB5134060.1"/>
    </source>
</evidence>
<dbReference type="PROSITE" id="PS51384">
    <property type="entry name" value="FAD_FR"/>
    <property type="match status" value="1"/>
</dbReference>
<comment type="caution">
    <text evidence="10">The sequence shown here is derived from an EMBL/GenBank/DDBJ whole genome shotgun (WGS) entry which is preliminary data.</text>
</comment>
<dbReference type="InterPro" id="IPR008333">
    <property type="entry name" value="Cbr1-like_FAD-bd_dom"/>
</dbReference>
<evidence type="ECO:0000256" key="7">
    <source>
        <dbReference type="ARBA" id="ARBA00023136"/>
    </source>
</evidence>
<dbReference type="GO" id="GO:0016020">
    <property type="term" value="C:membrane"/>
    <property type="evidence" value="ECO:0007669"/>
    <property type="project" value="UniProtKB-SubCell"/>
</dbReference>
<dbReference type="InterPro" id="IPR050415">
    <property type="entry name" value="MRET"/>
</dbReference>
<proteinExistence type="predicted"/>
<dbReference type="SUPFAM" id="SSF52343">
    <property type="entry name" value="Ferredoxin reductase-like, C-terminal NADP-linked domain"/>
    <property type="match status" value="1"/>
</dbReference>
<dbReference type="GO" id="GO:0016491">
    <property type="term" value="F:oxidoreductase activity"/>
    <property type="evidence" value="ECO:0007669"/>
    <property type="project" value="InterPro"/>
</dbReference>
<keyword evidence="11" id="KW-1185">Reference proteome</keyword>
<feature type="transmembrane region" description="Helical" evidence="8">
    <location>
        <begin position="33"/>
        <end position="54"/>
    </location>
</feature>
<keyword evidence="3 8" id="KW-0812">Transmembrane</keyword>
<keyword evidence="7 8" id="KW-0472">Membrane</keyword>
<name>A0A840P9F1_9ACTN</name>
<evidence type="ECO:0000256" key="5">
    <source>
        <dbReference type="ARBA" id="ARBA00022989"/>
    </source>
</evidence>
<keyword evidence="6" id="KW-0411">Iron-sulfur</keyword>
<dbReference type="EMBL" id="JACHGN010000007">
    <property type="protein sequence ID" value="MBB5134060.1"/>
    <property type="molecule type" value="Genomic_DNA"/>
</dbReference>